<reference evidence="2" key="2">
    <citation type="submission" date="2022-01" db="EMBL/GenBank/DDBJ databases">
        <authorList>
            <person name="Yamashiro T."/>
            <person name="Shiraishi A."/>
            <person name="Satake H."/>
            <person name="Nakayama K."/>
        </authorList>
    </citation>
    <scope>NUCLEOTIDE SEQUENCE</scope>
</reference>
<feature type="compositionally biased region" description="Low complexity" evidence="1">
    <location>
        <begin position="46"/>
        <end position="56"/>
    </location>
</feature>
<evidence type="ECO:0000256" key="1">
    <source>
        <dbReference type="SAM" id="MobiDB-lite"/>
    </source>
</evidence>
<sequence length="211" mass="22848">MKAICNLDVHVVSKAPKPSSQTSKHTSESQTKAFKSKIGQSEIETKSSSAKYKSSSHPLPPTPVVGEMHKEAQQAAGGPTSLGATSKGVHPHLSSGFNPSVLVDKTKSARDGLKTTHIDSCTNKEYGILKTIKLEDLSKFLKDTRSAFFTPDSSQDDPIIVTDESKEDEADKEDIHDTYHDVPEDTSVPPPPSPKLAQIQELMAQVQLLKS</sequence>
<keyword evidence="3" id="KW-1185">Reference proteome</keyword>
<reference evidence="2" key="1">
    <citation type="journal article" date="2022" name="Int. J. Mol. Sci.">
        <title>Draft Genome of Tanacetum Coccineum: Genomic Comparison of Closely Related Tanacetum-Family Plants.</title>
        <authorList>
            <person name="Yamashiro T."/>
            <person name="Shiraishi A."/>
            <person name="Nakayama K."/>
            <person name="Satake H."/>
        </authorList>
    </citation>
    <scope>NUCLEOTIDE SEQUENCE</scope>
</reference>
<evidence type="ECO:0000313" key="2">
    <source>
        <dbReference type="EMBL" id="GJT20522.1"/>
    </source>
</evidence>
<accession>A0ABQ5C356</accession>
<dbReference type="Proteomes" id="UP001151760">
    <property type="component" value="Unassembled WGS sequence"/>
</dbReference>
<feature type="compositionally biased region" description="Basic and acidic residues" evidence="1">
    <location>
        <begin position="173"/>
        <end position="183"/>
    </location>
</feature>
<dbReference type="EMBL" id="BQNB010013811">
    <property type="protein sequence ID" value="GJT20522.1"/>
    <property type="molecule type" value="Genomic_DNA"/>
</dbReference>
<feature type="region of interest" description="Disordered" evidence="1">
    <location>
        <begin position="148"/>
        <end position="195"/>
    </location>
</feature>
<name>A0ABQ5C356_9ASTR</name>
<evidence type="ECO:0000313" key="3">
    <source>
        <dbReference type="Proteomes" id="UP001151760"/>
    </source>
</evidence>
<protein>
    <submittedName>
        <fullName evidence="2">Uncharacterized protein</fullName>
    </submittedName>
</protein>
<feature type="region of interest" description="Disordered" evidence="1">
    <location>
        <begin position="1"/>
        <end position="102"/>
    </location>
</feature>
<organism evidence="2 3">
    <name type="scientific">Tanacetum coccineum</name>
    <dbReference type="NCBI Taxonomy" id="301880"/>
    <lineage>
        <taxon>Eukaryota</taxon>
        <taxon>Viridiplantae</taxon>
        <taxon>Streptophyta</taxon>
        <taxon>Embryophyta</taxon>
        <taxon>Tracheophyta</taxon>
        <taxon>Spermatophyta</taxon>
        <taxon>Magnoliopsida</taxon>
        <taxon>eudicotyledons</taxon>
        <taxon>Gunneridae</taxon>
        <taxon>Pentapetalae</taxon>
        <taxon>asterids</taxon>
        <taxon>campanulids</taxon>
        <taxon>Asterales</taxon>
        <taxon>Asteraceae</taxon>
        <taxon>Asteroideae</taxon>
        <taxon>Anthemideae</taxon>
        <taxon>Anthemidinae</taxon>
        <taxon>Tanacetum</taxon>
    </lineage>
</organism>
<proteinExistence type="predicted"/>
<gene>
    <name evidence="2" type="ORF">Tco_0890459</name>
</gene>
<feature type="compositionally biased region" description="Polar residues" evidence="1">
    <location>
        <begin position="18"/>
        <end position="33"/>
    </location>
</feature>
<comment type="caution">
    <text evidence="2">The sequence shown here is derived from an EMBL/GenBank/DDBJ whole genome shotgun (WGS) entry which is preliminary data.</text>
</comment>